<proteinExistence type="inferred from homology"/>
<keyword evidence="5 10" id="KW-0819">tRNA processing</keyword>
<keyword evidence="15" id="KW-1185">Reference proteome</keyword>
<dbReference type="InterPro" id="IPR018022">
    <property type="entry name" value="IPT"/>
</dbReference>
<evidence type="ECO:0000256" key="6">
    <source>
        <dbReference type="ARBA" id="ARBA00022741"/>
    </source>
</evidence>
<name>A0ABU9KY82_9FLAO</name>
<feature type="region of interest" description="Interaction with substrate tRNA" evidence="10">
    <location>
        <begin position="160"/>
        <end position="164"/>
    </location>
</feature>
<evidence type="ECO:0000313" key="14">
    <source>
        <dbReference type="EMBL" id="MEL4455151.1"/>
    </source>
</evidence>
<dbReference type="Gene3D" id="3.40.50.300">
    <property type="entry name" value="P-loop containing nucleotide triphosphate hydrolases"/>
    <property type="match status" value="1"/>
</dbReference>
<comment type="cofactor">
    <cofactor evidence="1 10">
        <name>Mg(2+)</name>
        <dbReference type="ChEBI" id="CHEBI:18420"/>
    </cofactor>
</comment>
<evidence type="ECO:0000256" key="1">
    <source>
        <dbReference type="ARBA" id="ARBA00001946"/>
    </source>
</evidence>
<evidence type="ECO:0000256" key="8">
    <source>
        <dbReference type="ARBA" id="ARBA00022842"/>
    </source>
</evidence>
<evidence type="ECO:0000256" key="2">
    <source>
        <dbReference type="ARBA" id="ARBA00003213"/>
    </source>
</evidence>
<dbReference type="Pfam" id="PF01715">
    <property type="entry name" value="IPPT"/>
    <property type="match status" value="1"/>
</dbReference>
<dbReference type="Gene3D" id="1.10.20.140">
    <property type="match status" value="1"/>
</dbReference>
<evidence type="ECO:0000256" key="3">
    <source>
        <dbReference type="ARBA" id="ARBA00005842"/>
    </source>
</evidence>
<comment type="caution">
    <text evidence="10">Lacks conserved residue(s) required for the propagation of feature annotation.</text>
</comment>
<evidence type="ECO:0000256" key="13">
    <source>
        <dbReference type="RuleBase" id="RU003785"/>
    </source>
</evidence>
<feature type="binding site" evidence="10">
    <location>
        <begin position="11"/>
        <end position="18"/>
    </location>
    <ligand>
        <name>ATP</name>
        <dbReference type="ChEBI" id="CHEBI:30616"/>
    </ligand>
</feature>
<dbReference type="InterPro" id="IPR039657">
    <property type="entry name" value="Dimethylallyltransferase"/>
</dbReference>
<dbReference type="NCBIfam" id="TIGR00174">
    <property type="entry name" value="miaA"/>
    <property type="match status" value="1"/>
</dbReference>
<dbReference type="InterPro" id="IPR027417">
    <property type="entry name" value="P-loop_NTPase"/>
</dbReference>
<protein>
    <recommendedName>
        <fullName evidence="10">tRNA dimethylallyltransferase</fullName>
        <ecNumber evidence="10">2.5.1.75</ecNumber>
    </recommendedName>
    <alternativeName>
        <fullName evidence="10">Dimethylallyl diphosphate:tRNA dimethylallyltransferase</fullName>
        <shortName evidence="10">DMAPP:tRNA dimethylallyltransferase</shortName>
        <shortName evidence="10">DMATase</shortName>
    </alternativeName>
    <alternativeName>
        <fullName evidence="10">Isopentenyl-diphosphate:tRNA isopentenyltransferase</fullName>
        <shortName evidence="10">IPP transferase</shortName>
        <shortName evidence="10">IPPT</shortName>
        <shortName evidence="10">IPTase</shortName>
    </alternativeName>
</protein>
<dbReference type="PANTHER" id="PTHR11088:SF60">
    <property type="entry name" value="TRNA DIMETHYLALLYLTRANSFERASE"/>
    <property type="match status" value="1"/>
</dbReference>
<feature type="binding site" evidence="10">
    <location>
        <begin position="13"/>
        <end position="18"/>
    </location>
    <ligand>
        <name>substrate</name>
    </ligand>
</feature>
<evidence type="ECO:0000256" key="12">
    <source>
        <dbReference type="RuleBase" id="RU003784"/>
    </source>
</evidence>
<feature type="region of interest" description="Interaction with substrate tRNA" evidence="10">
    <location>
        <begin position="36"/>
        <end position="39"/>
    </location>
</feature>
<dbReference type="SUPFAM" id="SSF52540">
    <property type="entry name" value="P-loop containing nucleoside triphosphate hydrolases"/>
    <property type="match status" value="2"/>
</dbReference>
<feature type="site" description="Interaction with substrate tRNA" evidence="10">
    <location>
        <position position="102"/>
    </location>
</feature>
<dbReference type="EMBL" id="JBCDNA010000001">
    <property type="protein sequence ID" value="MEL4455151.1"/>
    <property type="molecule type" value="Genomic_DNA"/>
</dbReference>
<reference evidence="14 15" key="1">
    <citation type="submission" date="2024-04" db="EMBL/GenBank/DDBJ databases">
        <title>whole genome sequencing of Lutimonas vermicola strain IMCC1616.</title>
        <authorList>
            <person name="Bae S.S."/>
        </authorList>
    </citation>
    <scope>NUCLEOTIDE SEQUENCE [LARGE SCALE GENOMIC DNA]</scope>
    <source>
        <strain evidence="14 15">IMCC1616</strain>
    </source>
</reference>
<keyword evidence="6 10" id="KW-0547">Nucleotide-binding</keyword>
<comment type="similarity">
    <text evidence="3 10 13">Belongs to the IPP transferase family.</text>
</comment>
<keyword evidence="7 10" id="KW-0067">ATP-binding</keyword>
<evidence type="ECO:0000256" key="5">
    <source>
        <dbReference type="ARBA" id="ARBA00022694"/>
    </source>
</evidence>
<comment type="caution">
    <text evidence="14">The sequence shown here is derived from an EMBL/GenBank/DDBJ whole genome shotgun (WGS) entry which is preliminary data.</text>
</comment>
<evidence type="ECO:0000313" key="15">
    <source>
        <dbReference type="Proteomes" id="UP001474120"/>
    </source>
</evidence>
<comment type="subunit">
    <text evidence="10">Monomer.</text>
</comment>
<dbReference type="Proteomes" id="UP001474120">
    <property type="component" value="Unassembled WGS sequence"/>
</dbReference>
<evidence type="ECO:0000256" key="9">
    <source>
        <dbReference type="ARBA" id="ARBA00049563"/>
    </source>
</evidence>
<sequence>MEQNKLITIIGPTAIGKTSLSIDLATHYKTEVLSCDSRQFYKEMQIGTAVPSNEELSAVKHHFIQNRSIFEEYSVGAFERDAVELLNRLFKERSIMMMTGGSGLYVDAVIKGLDDFPEVNPEIRKDLKVILHNEGITRLQMKLKEIDPVSFGKIDIHNKQRLIRALEISIGTDKPYSHYLGLQTKKRSFDAVKIGLQADREVIYDRINRRVDLMMQQGLLEESRSLYEHRDLNALQTVGYKELFAYFDNLYSLEEAVNEIKKNTRRFAKRQGTWFRRDPEITWFDYKTDLDEILSFIDSQR</sequence>
<accession>A0ABU9KY82</accession>
<dbReference type="EC" id="2.5.1.75" evidence="10"/>
<dbReference type="RefSeq" id="WP_342158930.1">
    <property type="nucleotide sequence ID" value="NZ_JBCDNA010000001.1"/>
</dbReference>
<evidence type="ECO:0000256" key="10">
    <source>
        <dbReference type="HAMAP-Rule" id="MF_00185"/>
    </source>
</evidence>
<comment type="catalytic activity">
    <reaction evidence="9 10 11">
        <text>adenosine(37) in tRNA + dimethylallyl diphosphate = N(6)-dimethylallyladenosine(37) in tRNA + diphosphate</text>
        <dbReference type="Rhea" id="RHEA:26482"/>
        <dbReference type="Rhea" id="RHEA-COMP:10162"/>
        <dbReference type="Rhea" id="RHEA-COMP:10375"/>
        <dbReference type="ChEBI" id="CHEBI:33019"/>
        <dbReference type="ChEBI" id="CHEBI:57623"/>
        <dbReference type="ChEBI" id="CHEBI:74411"/>
        <dbReference type="ChEBI" id="CHEBI:74415"/>
        <dbReference type="EC" id="2.5.1.75"/>
    </reaction>
</comment>
<evidence type="ECO:0000256" key="7">
    <source>
        <dbReference type="ARBA" id="ARBA00022840"/>
    </source>
</evidence>
<evidence type="ECO:0000256" key="4">
    <source>
        <dbReference type="ARBA" id="ARBA00022679"/>
    </source>
</evidence>
<evidence type="ECO:0000256" key="11">
    <source>
        <dbReference type="RuleBase" id="RU003783"/>
    </source>
</evidence>
<feature type="site" description="Interaction with substrate tRNA" evidence="10">
    <location>
        <position position="124"/>
    </location>
</feature>
<organism evidence="14 15">
    <name type="scientific">Lutimonas vermicola</name>
    <dbReference type="NCBI Taxonomy" id="414288"/>
    <lineage>
        <taxon>Bacteria</taxon>
        <taxon>Pseudomonadati</taxon>
        <taxon>Bacteroidota</taxon>
        <taxon>Flavobacteriia</taxon>
        <taxon>Flavobacteriales</taxon>
        <taxon>Flavobacteriaceae</taxon>
        <taxon>Lutimonas</taxon>
    </lineage>
</organism>
<dbReference type="HAMAP" id="MF_00185">
    <property type="entry name" value="IPP_trans"/>
    <property type="match status" value="1"/>
</dbReference>
<gene>
    <name evidence="10 14" type="primary">miaA</name>
    <name evidence="14" type="ORF">AABB81_04540</name>
</gene>
<dbReference type="PANTHER" id="PTHR11088">
    <property type="entry name" value="TRNA DIMETHYLALLYLTRANSFERASE"/>
    <property type="match status" value="1"/>
</dbReference>
<keyword evidence="8 10" id="KW-0460">Magnesium</keyword>
<comment type="function">
    <text evidence="2 10 12">Catalyzes the transfer of a dimethylallyl group onto the adenine at position 37 in tRNAs that read codons beginning with uridine, leading to the formation of N6-(dimethylallyl)adenosine (i(6)A).</text>
</comment>
<dbReference type="GO" id="GO:0052381">
    <property type="term" value="F:tRNA dimethylallyltransferase activity"/>
    <property type="evidence" value="ECO:0007669"/>
    <property type="project" value="UniProtKB-EC"/>
</dbReference>
<keyword evidence="4 10" id="KW-0808">Transferase</keyword>